<dbReference type="AlphaFoldDB" id="A0A7T7HPF0"/>
<dbReference type="KEGG" id="mlut:JET14_19835"/>
<dbReference type="GO" id="GO:0016757">
    <property type="term" value="F:glycosyltransferase activity"/>
    <property type="evidence" value="ECO:0007669"/>
    <property type="project" value="UniProtKB-KW"/>
</dbReference>
<protein>
    <submittedName>
        <fullName evidence="4">Glycosyltransferase family 4 protein</fullName>
    </submittedName>
</protein>
<comment type="similarity">
    <text evidence="1">Belongs to the glycosyltransferase group 1 family. Glycosyltransferase 4 subfamily.</text>
</comment>
<reference evidence="4 5" key="1">
    <citation type="submission" date="2020-12" db="EMBL/GenBank/DDBJ databases">
        <authorList>
            <person name="Zheng R.K."/>
            <person name="Sun C.M."/>
        </authorList>
    </citation>
    <scope>NUCLEOTIDE SEQUENCE [LARGE SCALE GENOMIC DNA]</scope>
    <source>
        <strain evidence="4 5">ZRK001</strain>
    </source>
</reference>
<organism evidence="4 5">
    <name type="scientific">Martelella lutilitoris</name>
    <dbReference type="NCBI Taxonomy" id="2583532"/>
    <lineage>
        <taxon>Bacteria</taxon>
        <taxon>Pseudomonadati</taxon>
        <taxon>Pseudomonadota</taxon>
        <taxon>Alphaproteobacteria</taxon>
        <taxon>Hyphomicrobiales</taxon>
        <taxon>Aurantimonadaceae</taxon>
        <taxon>Martelella</taxon>
    </lineage>
</organism>
<evidence type="ECO:0000256" key="3">
    <source>
        <dbReference type="ARBA" id="ARBA00022679"/>
    </source>
</evidence>
<dbReference type="Proteomes" id="UP000596083">
    <property type="component" value="Chromosome"/>
</dbReference>
<sequence length="351" mass="37353">MVRGRSVRLVFAYPGDLQLRTGGYGYDRRLIAALEDAGWQVDLLPLGDGFPEPVDGVKRAAEQALCALADDTLVMIDGLAFGILDDFAAWQGDRLKFVALVHHPLALETGLTRERAEALRKSESRALEHARQIVVTSPETARELERGFATSRDRITVAVPGTDPAPQARGSGGAAHVLSIGSLTPRKGHDILVAALKRVEDLAWTATIAGSRNLDGGTAAAIERQIDALGLGGRVRLAGAVEETGPLYAGADVFALASRYEGYGMVFAEALSHGLPIIACRAGAVPDVVPEEAGFLVEVDDVDAFAAALRALLSDPDIRRRKMEAACRAGSALPRWDETGLIVSDMLEKLT</sequence>
<name>A0A7T7HPF0_9HYPH</name>
<dbReference type="Gene3D" id="3.40.50.2000">
    <property type="entry name" value="Glycogen Phosphorylase B"/>
    <property type="match status" value="2"/>
</dbReference>
<keyword evidence="2" id="KW-0328">Glycosyltransferase</keyword>
<dbReference type="PANTHER" id="PTHR12526:SF640">
    <property type="entry name" value="COLANIC ACID BIOSYNTHESIS GLYCOSYLTRANSFERASE WCAL-RELATED"/>
    <property type="match status" value="1"/>
</dbReference>
<keyword evidence="3 4" id="KW-0808">Transferase</keyword>
<gene>
    <name evidence="4" type="ORF">JET14_19835</name>
</gene>
<accession>A0A7T7HPF0</accession>
<proteinExistence type="inferred from homology"/>
<evidence type="ECO:0000313" key="4">
    <source>
        <dbReference type="EMBL" id="QQM32772.1"/>
    </source>
</evidence>
<evidence type="ECO:0000313" key="5">
    <source>
        <dbReference type="Proteomes" id="UP000596083"/>
    </source>
</evidence>
<dbReference type="Pfam" id="PF13692">
    <property type="entry name" value="Glyco_trans_1_4"/>
    <property type="match status" value="1"/>
</dbReference>
<dbReference type="CDD" id="cd03801">
    <property type="entry name" value="GT4_PimA-like"/>
    <property type="match status" value="1"/>
</dbReference>
<dbReference type="PANTHER" id="PTHR12526">
    <property type="entry name" value="GLYCOSYLTRANSFERASE"/>
    <property type="match status" value="1"/>
</dbReference>
<dbReference type="EMBL" id="CP066786">
    <property type="protein sequence ID" value="QQM32772.1"/>
    <property type="molecule type" value="Genomic_DNA"/>
</dbReference>
<evidence type="ECO:0000256" key="1">
    <source>
        <dbReference type="ARBA" id="ARBA00009481"/>
    </source>
</evidence>
<dbReference type="SUPFAM" id="SSF53756">
    <property type="entry name" value="UDP-Glycosyltransferase/glycogen phosphorylase"/>
    <property type="match status" value="1"/>
</dbReference>
<evidence type="ECO:0000256" key="2">
    <source>
        <dbReference type="ARBA" id="ARBA00022676"/>
    </source>
</evidence>